<feature type="region of interest" description="Disordered" evidence="1">
    <location>
        <begin position="133"/>
        <end position="180"/>
    </location>
</feature>
<proteinExistence type="predicted"/>
<sequence>MYYSLVLNAVFVAAVAAVPAPNNDKKDKRAVGGSASAEGDVVFVPPTVRYCNGPSCHGTPRGAVMAPGECMPAGHGPSWGHGGSTAWRRAEAALPKEEQRVVVAYPSIGEHQWNCPIVVYKSTDCSGQGTILPGLKGPAHHPNWKRNSDDGADAEAEAEDEDKKCKRNGKCKRSARRELSRSATATTIRRCSV</sequence>
<evidence type="ECO:0000256" key="2">
    <source>
        <dbReference type="SAM" id="SignalP"/>
    </source>
</evidence>
<feature type="signal peptide" evidence="2">
    <location>
        <begin position="1"/>
        <end position="17"/>
    </location>
</feature>
<dbReference type="Proteomes" id="UP001391051">
    <property type="component" value="Unassembled WGS sequence"/>
</dbReference>
<keyword evidence="4" id="KW-1185">Reference proteome</keyword>
<organism evidence="3 4">
    <name type="scientific">Apiospora aurea</name>
    <dbReference type="NCBI Taxonomy" id="335848"/>
    <lineage>
        <taxon>Eukaryota</taxon>
        <taxon>Fungi</taxon>
        <taxon>Dikarya</taxon>
        <taxon>Ascomycota</taxon>
        <taxon>Pezizomycotina</taxon>
        <taxon>Sordariomycetes</taxon>
        <taxon>Xylariomycetidae</taxon>
        <taxon>Amphisphaeriales</taxon>
        <taxon>Apiosporaceae</taxon>
        <taxon>Apiospora</taxon>
    </lineage>
</organism>
<gene>
    <name evidence="3" type="ORF">PG986_012470</name>
</gene>
<evidence type="ECO:0000256" key="1">
    <source>
        <dbReference type="SAM" id="MobiDB-lite"/>
    </source>
</evidence>
<feature type="compositionally biased region" description="Basic residues" evidence="1">
    <location>
        <begin position="165"/>
        <end position="175"/>
    </location>
</feature>
<feature type="chain" id="PRO_5046068394" description="Secreted protein" evidence="2">
    <location>
        <begin position="18"/>
        <end position="193"/>
    </location>
</feature>
<feature type="compositionally biased region" description="Acidic residues" evidence="1">
    <location>
        <begin position="150"/>
        <end position="160"/>
    </location>
</feature>
<name>A0ABR1Q0P9_9PEZI</name>
<comment type="caution">
    <text evidence="3">The sequence shown here is derived from an EMBL/GenBank/DDBJ whole genome shotgun (WGS) entry which is preliminary data.</text>
</comment>
<evidence type="ECO:0000313" key="3">
    <source>
        <dbReference type="EMBL" id="KAK7943357.1"/>
    </source>
</evidence>
<dbReference type="RefSeq" id="XP_066695388.1">
    <property type="nucleotide sequence ID" value="XM_066848692.1"/>
</dbReference>
<dbReference type="EMBL" id="JAQQWE010000008">
    <property type="protein sequence ID" value="KAK7943357.1"/>
    <property type="molecule type" value="Genomic_DNA"/>
</dbReference>
<evidence type="ECO:0000313" key="4">
    <source>
        <dbReference type="Proteomes" id="UP001391051"/>
    </source>
</evidence>
<keyword evidence="2" id="KW-0732">Signal</keyword>
<evidence type="ECO:0008006" key="5">
    <source>
        <dbReference type="Google" id="ProtNLM"/>
    </source>
</evidence>
<dbReference type="GeneID" id="92081754"/>
<accession>A0ABR1Q0P9</accession>
<protein>
    <recommendedName>
        <fullName evidence="5">Secreted protein</fullName>
    </recommendedName>
</protein>
<reference evidence="3 4" key="1">
    <citation type="submission" date="2023-01" db="EMBL/GenBank/DDBJ databases">
        <title>Analysis of 21 Apiospora genomes using comparative genomics revels a genus with tremendous synthesis potential of carbohydrate active enzymes and secondary metabolites.</title>
        <authorList>
            <person name="Sorensen T."/>
        </authorList>
    </citation>
    <scope>NUCLEOTIDE SEQUENCE [LARGE SCALE GENOMIC DNA]</scope>
    <source>
        <strain evidence="3 4">CBS 24483</strain>
    </source>
</reference>